<dbReference type="GO" id="GO:0050660">
    <property type="term" value="F:flavin adenine dinucleotide binding"/>
    <property type="evidence" value="ECO:0007669"/>
    <property type="project" value="UniProtKB-ARBA"/>
</dbReference>
<keyword evidence="5" id="KW-0274">FAD</keyword>
<comment type="cofactor">
    <cofactor evidence="1">
        <name>FAD</name>
        <dbReference type="ChEBI" id="CHEBI:57692"/>
    </cofactor>
</comment>
<dbReference type="GO" id="GO:0006598">
    <property type="term" value="P:polyamine catabolic process"/>
    <property type="evidence" value="ECO:0007669"/>
    <property type="project" value="UniProtKB-ARBA"/>
</dbReference>
<evidence type="ECO:0000313" key="10">
    <source>
        <dbReference type="EMBL" id="RDY04287.1"/>
    </source>
</evidence>
<evidence type="ECO:0000313" key="11">
    <source>
        <dbReference type="Proteomes" id="UP000257109"/>
    </source>
</evidence>
<evidence type="ECO:0000259" key="9">
    <source>
        <dbReference type="Pfam" id="PF01593"/>
    </source>
</evidence>
<dbReference type="PANTHER" id="PTHR10742:SF368">
    <property type="entry name" value="POLYAMINE OXIDASE 1"/>
    <property type="match status" value="1"/>
</dbReference>
<dbReference type="AlphaFoldDB" id="A0A371HND2"/>
<reference evidence="10" key="1">
    <citation type="submission" date="2018-05" db="EMBL/GenBank/DDBJ databases">
        <title>Draft genome of Mucuna pruriens seed.</title>
        <authorList>
            <person name="Nnadi N.E."/>
            <person name="Vos R."/>
            <person name="Hasami M.H."/>
            <person name="Devisetty U.K."/>
            <person name="Aguiy J.C."/>
        </authorList>
    </citation>
    <scope>NUCLEOTIDE SEQUENCE [LARGE SCALE GENOMIC DNA]</scope>
    <source>
        <strain evidence="10">JCA_2017</strain>
    </source>
</reference>
<dbReference type="GO" id="GO:0046592">
    <property type="term" value="F:polyamine oxidase activity"/>
    <property type="evidence" value="ECO:0007669"/>
    <property type="project" value="TreeGrafter"/>
</dbReference>
<sequence>MDSPSRSSVIIVGAGISGITAAKVLAENGVEDVVILEASDRVGGRIRKERFGGVSVELGAGWIAGVGGRQSNPVWELAAEFGLRTCFSDYSNARYNIYDRSGNIVPSGIAADSYKKAVDSAIQKLRNQEEEANDGDEHDNNNNNETKPPSTPETPIELAIDFILHDFEMAEVEPISTYVDFGEREFLVADERGYDYLLYKMAEEFLFTSEGRILDNRLKLNKVVQELHYSKSSVTVKTEDGCVYEANYVILSVSIGVLQSDLLAFNPPLPVCLLFILLLSFPFCPHSQESRRWKLEAIEKCDVMVYTKIFLKFPHKFWPSGPEKEFFIYAHERRGYYTFWQHMENAYPGSNILVVTLTNGESKRVEAQPDEETLREAMAVLRDMFGPNIPDAIDILIPRWWNNRFQRGSYSNYPIISNHKAPVGRIFFTGEHTSERFNGYVHGGYLAGIDTSKALLEEMRKENERKSESQTLLLEPLLALTGSLTMSKPETVSNIHKCDIPTQ</sequence>
<evidence type="ECO:0000256" key="2">
    <source>
        <dbReference type="ARBA" id="ARBA00004723"/>
    </source>
</evidence>
<dbReference type="SUPFAM" id="SSF54373">
    <property type="entry name" value="FAD-linked reductases, C-terminal domain"/>
    <property type="match status" value="1"/>
</dbReference>
<evidence type="ECO:0000256" key="8">
    <source>
        <dbReference type="SAM" id="MobiDB-lite"/>
    </source>
</evidence>
<keyword evidence="4" id="KW-0285">Flavoprotein</keyword>
<dbReference type="Gene3D" id="3.50.50.60">
    <property type="entry name" value="FAD/NAD(P)-binding domain"/>
    <property type="match status" value="1"/>
</dbReference>
<feature type="binding site" evidence="7">
    <location>
        <position position="17"/>
    </location>
    <ligand>
        <name>FAD</name>
        <dbReference type="ChEBI" id="CHEBI:57692"/>
    </ligand>
</feature>
<protein>
    <submittedName>
        <fullName evidence="10">Polyamine oxidase 1</fullName>
    </submittedName>
</protein>
<dbReference type="InterPro" id="IPR036188">
    <property type="entry name" value="FAD/NAD-bd_sf"/>
</dbReference>
<evidence type="ECO:0000256" key="3">
    <source>
        <dbReference type="ARBA" id="ARBA00005995"/>
    </source>
</evidence>
<feature type="non-terminal residue" evidence="10">
    <location>
        <position position="503"/>
    </location>
</feature>
<feature type="domain" description="Amine oxidase" evidence="9">
    <location>
        <begin position="16"/>
        <end position="455"/>
    </location>
</feature>
<feature type="binding site" evidence="7">
    <location>
        <begin position="37"/>
        <end position="38"/>
    </location>
    <ligand>
        <name>FAD</name>
        <dbReference type="ChEBI" id="CHEBI:57692"/>
    </ligand>
</feature>
<gene>
    <name evidence="10" type="primary">PAO1</name>
    <name evidence="10" type="ORF">CR513_12006</name>
</gene>
<dbReference type="Gene3D" id="3.90.660.10">
    <property type="match status" value="1"/>
</dbReference>
<feature type="non-terminal residue" evidence="10">
    <location>
        <position position="1"/>
    </location>
</feature>
<dbReference type="InterPro" id="IPR001613">
    <property type="entry name" value="Flavin_amine_oxidase"/>
</dbReference>
<dbReference type="OrthoDB" id="5046242at2759"/>
<dbReference type="InterPro" id="IPR050281">
    <property type="entry name" value="Flavin_monoamine_oxidase"/>
</dbReference>
<evidence type="ECO:0000256" key="4">
    <source>
        <dbReference type="ARBA" id="ARBA00022630"/>
    </source>
</evidence>
<proteinExistence type="inferred from homology"/>
<comment type="pathway">
    <text evidence="2">Amine and polyamine degradation; spermine degradation.</text>
</comment>
<evidence type="ECO:0000256" key="6">
    <source>
        <dbReference type="ARBA" id="ARBA00023002"/>
    </source>
</evidence>
<keyword evidence="6" id="KW-0560">Oxidoreductase</keyword>
<evidence type="ECO:0000256" key="7">
    <source>
        <dbReference type="PIRSR" id="PIRSR601613-1"/>
    </source>
</evidence>
<comment type="similarity">
    <text evidence="3">Belongs to the flavin monoamine oxidase family.</text>
</comment>
<dbReference type="SUPFAM" id="SSF51905">
    <property type="entry name" value="FAD/NAD(P)-binding domain"/>
    <property type="match status" value="1"/>
</dbReference>
<feature type="region of interest" description="Disordered" evidence="8">
    <location>
        <begin position="128"/>
        <end position="154"/>
    </location>
</feature>
<dbReference type="Proteomes" id="UP000257109">
    <property type="component" value="Unassembled WGS sequence"/>
</dbReference>
<accession>A0A371HND2</accession>
<organism evidence="10 11">
    <name type="scientific">Mucuna pruriens</name>
    <name type="common">Velvet bean</name>
    <name type="synonym">Dolichos pruriens</name>
    <dbReference type="NCBI Taxonomy" id="157652"/>
    <lineage>
        <taxon>Eukaryota</taxon>
        <taxon>Viridiplantae</taxon>
        <taxon>Streptophyta</taxon>
        <taxon>Embryophyta</taxon>
        <taxon>Tracheophyta</taxon>
        <taxon>Spermatophyta</taxon>
        <taxon>Magnoliopsida</taxon>
        <taxon>eudicotyledons</taxon>
        <taxon>Gunneridae</taxon>
        <taxon>Pentapetalae</taxon>
        <taxon>rosids</taxon>
        <taxon>fabids</taxon>
        <taxon>Fabales</taxon>
        <taxon>Fabaceae</taxon>
        <taxon>Papilionoideae</taxon>
        <taxon>50 kb inversion clade</taxon>
        <taxon>NPAAA clade</taxon>
        <taxon>indigoferoid/millettioid clade</taxon>
        <taxon>Phaseoleae</taxon>
        <taxon>Mucuna</taxon>
    </lineage>
</organism>
<feature type="binding site" evidence="7">
    <location>
        <position position="224"/>
    </location>
    <ligand>
        <name>FAD</name>
        <dbReference type="ChEBI" id="CHEBI:57692"/>
    </ligand>
</feature>
<comment type="caution">
    <text evidence="10">The sequence shown here is derived from an EMBL/GenBank/DDBJ whole genome shotgun (WGS) entry which is preliminary data.</text>
</comment>
<name>A0A371HND2_MUCPR</name>
<dbReference type="STRING" id="157652.A0A371HND2"/>
<dbReference type="FunFam" id="3.90.660.10:FF:000012">
    <property type="entry name" value="Polyamine oxidase 1"/>
    <property type="match status" value="1"/>
</dbReference>
<dbReference type="Pfam" id="PF01593">
    <property type="entry name" value="Amino_oxidase"/>
    <property type="match status" value="1"/>
</dbReference>
<evidence type="ECO:0000256" key="5">
    <source>
        <dbReference type="ARBA" id="ARBA00022827"/>
    </source>
</evidence>
<dbReference type="InterPro" id="IPR002937">
    <property type="entry name" value="Amino_oxidase"/>
</dbReference>
<dbReference type="PRINTS" id="PR00757">
    <property type="entry name" value="AMINEOXDASEF"/>
</dbReference>
<keyword evidence="11" id="KW-1185">Reference proteome</keyword>
<evidence type="ECO:0000256" key="1">
    <source>
        <dbReference type="ARBA" id="ARBA00001974"/>
    </source>
</evidence>
<dbReference type="EMBL" id="QJKJ01002106">
    <property type="protein sequence ID" value="RDY04287.1"/>
    <property type="molecule type" value="Genomic_DNA"/>
</dbReference>
<dbReference type="PANTHER" id="PTHR10742">
    <property type="entry name" value="FLAVIN MONOAMINE OXIDASE"/>
    <property type="match status" value="1"/>
</dbReference>